<dbReference type="InterPro" id="IPR051011">
    <property type="entry name" value="Metal_resp_trans_reg"/>
</dbReference>
<evidence type="ECO:0000256" key="3">
    <source>
        <dbReference type="ARBA" id="ARBA00023163"/>
    </source>
</evidence>
<dbReference type="InterPro" id="IPR011991">
    <property type="entry name" value="ArsR-like_HTH"/>
</dbReference>
<evidence type="ECO:0000313" key="5">
    <source>
        <dbReference type="EMBL" id="HFG20131.1"/>
    </source>
</evidence>
<reference evidence="5" key="1">
    <citation type="journal article" date="2020" name="mSystems">
        <title>Genome- and Community-Level Interaction Insights into Carbon Utilization and Element Cycling Functions of Hydrothermarchaeota in Hydrothermal Sediment.</title>
        <authorList>
            <person name="Zhou Z."/>
            <person name="Liu Y."/>
            <person name="Xu W."/>
            <person name="Pan J."/>
            <person name="Luo Z.H."/>
            <person name="Li M."/>
        </authorList>
    </citation>
    <scope>NUCLEOTIDE SEQUENCE [LARGE SCALE GENOMIC DNA]</scope>
    <source>
        <strain evidence="5">SpSt-524</strain>
    </source>
</reference>
<dbReference type="Pfam" id="PF01022">
    <property type="entry name" value="HTH_5"/>
    <property type="match status" value="1"/>
</dbReference>
<dbReference type="PANTHER" id="PTHR43132:SF2">
    <property type="entry name" value="ARSENICAL RESISTANCE OPERON REPRESSOR ARSR-RELATED"/>
    <property type="match status" value="1"/>
</dbReference>
<proteinExistence type="predicted"/>
<gene>
    <name evidence="5" type="ORF">ENS82_05320</name>
</gene>
<keyword evidence="2" id="KW-0238">DNA-binding</keyword>
<evidence type="ECO:0000256" key="1">
    <source>
        <dbReference type="ARBA" id="ARBA00023015"/>
    </source>
</evidence>
<name>A0A7C3DJN4_MEIRU</name>
<dbReference type="AlphaFoldDB" id="A0A7C3DJN4"/>
<comment type="caution">
    <text evidence="5">The sequence shown here is derived from an EMBL/GenBank/DDBJ whole genome shotgun (WGS) entry which is preliminary data.</text>
</comment>
<dbReference type="NCBIfam" id="NF033788">
    <property type="entry name" value="HTH_metalloreg"/>
    <property type="match status" value="1"/>
</dbReference>
<dbReference type="InterPro" id="IPR036390">
    <property type="entry name" value="WH_DNA-bd_sf"/>
</dbReference>
<keyword evidence="3" id="KW-0804">Transcription</keyword>
<feature type="domain" description="HTH arsR-type" evidence="4">
    <location>
        <begin position="7"/>
        <end position="101"/>
    </location>
</feature>
<keyword evidence="1" id="KW-0805">Transcription regulation</keyword>
<dbReference type="GO" id="GO:0003700">
    <property type="term" value="F:DNA-binding transcription factor activity"/>
    <property type="evidence" value="ECO:0007669"/>
    <property type="project" value="InterPro"/>
</dbReference>
<dbReference type="PRINTS" id="PR00778">
    <property type="entry name" value="HTHARSR"/>
</dbReference>
<dbReference type="EMBL" id="DSWI01000011">
    <property type="protein sequence ID" value="HFG20131.1"/>
    <property type="molecule type" value="Genomic_DNA"/>
</dbReference>
<dbReference type="Gene3D" id="1.10.10.10">
    <property type="entry name" value="Winged helix-like DNA-binding domain superfamily/Winged helix DNA-binding domain"/>
    <property type="match status" value="1"/>
</dbReference>
<dbReference type="PROSITE" id="PS50987">
    <property type="entry name" value="HTH_ARSR_2"/>
    <property type="match status" value="1"/>
</dbReference>
<evidence type="ECO:0000259" key="4">
    <source>
        <dbReference type="PROSITE" id="PS50987"/>
    </source>
</evidence>
<sequence length="119" mass="12985">MTTANTSTSTLHAFKAAFFKALSHPLRLAILDALRDGEKSVGLLVAKLGVEQPVVSQQLSILRQRGFVEARKEGTVVFYSVIDPDVYAFLDLGRAIFERQLAQAGTVLAQLRKESGVQP</sequence>
<dbReference type="CDD" id="cd00090">
    <property type="entry name" value="HTH_ARSR"/>
    <property type="match status" value="1"/>
</dbReference>
<dbReference type="RefSeq" id="WP_409653699.1">
    <property type="nucleotide sequence ID" value="NZ_JBKBUW010000001.1"/>
</dbReference>
<organism evidence="5">
    <name type="scientific">Meiothermus ruber</name>
    <dbReference type="NCBI Taxonomy" id="277"/>
    <lineage>
        <taxon>Bacteria</taxon>
        <taxon>Thermotogati</taxon>
        <taxon>Deinococcota</taxon>
        <taxon>Deinococci</taxon>
        <taxon>Thermales</taxon>
        <taxon>Thermaceae</taxon>
        <taxon>Meiothermus</taxon>
    </lineage>
</organism>
<accession>A0A7C3DJN4</accession>
<dbReference type="GO" id="GO:0003677">
    <property type="term" value="F:DNA binding"/>
    <property type="evidence" value="ECO:0007669"/>
    <property type="project" value="UniProtKB-KW"/>
</dbReference>
<dbReference type="PANTHER" id="PTHR43132">
    <property type="entry name" value="ARSENICAL RESISTANCE OPERON REPRESSOR ARSR-RELATED"/>
    <property type="match status" value="1"/>
</dbReference>
<dbReference type="InterPro" id="IPR001845">
    <property type="entry name" value="HTH_ArsR_DNA-bd_dom"/>
</dbReference>
<evidence type="ECO:0000256" key="2">
    <source>
        <dbReference type="ARBA" id="ARBA00023125"/>
    </source>
</evidence>
<dbReference type="SUPFAM" id="SSF46785">
    <property type="entry name" value="Winged helix' DNA-binding domain"/>
    <property type="match status" value="1"/>
</dbReference>
<dbReference type="SMART" id="SM00418">
    <property type="entry name" value="HTH_ARSR"/>
    <property type="match status" value="1"/>
</dbReference>
<dbReference type="InterPro" id="IPR036388">
    <property type="entry name" value="WH-like_DNA-bd_sf"/>
</dbReference>
<protein>
    <submittedName>
        <fullName evidence="5">Transcriptional regulator</fullName>
    </submittedName>
</protein>